<dbReference type="OrthoDB" id="3197182at2"/>
<evidence type="ECO:0000313" key="7">
    <source>
        <dbReference type="Proteomes" id="UP000031121"/>
    </source>
</evidence>
<evidence type="ECO:0000313" key="6">
    <source>
        <dbReference type="EMBL" id="AJC12400.1"/>
    </source>
</evidence>
<dbReference type="AlphaFoldDB" id="A0A0A8B4Q9"/>
<evidence type="ECO:0000256" key="5">
    <source>
        <dbReference type="SAM" id="Phobius"/>
    </source>
</evidence>
<evidence type="ECO:0000256" key="3">
    <source>
        <dbReference type="ARBA" id="ARBA00022989"/>
    </source>
</evidence>
<reference evidence="6 7" key="2">
    <citation type="journal article" date="2015" name="Genome Announc.">
        <title>Complete Genome Sequence of Coriobacteriaceae Strain 68-1-3, a Novel Mucus-Degrading Isolate from the Swine Intestinal Tract.</title>
        <authorList>
            <person name="Looft T."/>
            <person name="Bayles D.O."/>
            <person name="Alt D.P."/>
            <person name="Stanton T.B."/>
        </authorList>
    </citation>
    <scope>NUCLEOTIDE SEQUENCE [LARGE SCALE GENOMIC DNA]</scope>
    <source>
        <strain evidence="6 7">68-1-3</strain>
    </source>
</reference>
<dbReference type="HOGENOM" id="CLU_076847_2_1_11"/>
<keyword evidence="4 5" id="KW-0472">Membrane</keyword>
<organism evidence="6 7">
    <name type="scientific">Berryella intestinalis</name>
    <dbReference type="NCBI Taxonomy" id="1531429"/>
    <lineage>
        <taxon>Bacteria</taxon>
        <taxon>Bacillati</taxon>
        <taxon>Actinomycetota</taxon>
        <taxon>Coriobacteriia</taxon>
        <taxon>Eggerthellales</taxon>
        <taxon>Eggerthellaceae</taxon>
        <taxon>Berryella</taxon>
    </lineage>
</organism>
<keyword evidence="7" id="KW-1185">Reference proteome</keyword>
<feature type="transmembrane region" description="Helical" evidence="5">
    <location>
        <begin position="59"/>
        <end position="81"/>
    </location>
</feature>
<dbReference type="RefSeq" id="WP_039689675.1">
    <property type="nucleotide sequence ID" value="NZ_CP009302.1"/>
</dbReference>
<feature type="transmembrane region" description="Helical" evidence="5">
    <location>
        <begin position="21"/>
        <end position="52"/>
    </location>
</feature>
<dbReference type="Pfam" id="PF02361">
    <property type="entry name" value="CbiQ"/>
    <property type="match status" value="1"/>
</dbReference>
<gene>
    <name evidence="6" type="ORF">JI75_06745</name>
</gene>
<proteinExistence type="predicted"/>
<evidence type="ECO:0000256" key="4">
    <source>
        <dbReference type="ARBA" id="ARBA00023136"/>
    </source>
</evidence>
<reference evidence="7" key="1">
    <citation type="submission" date="2014-08" db="EMBL/GenBank/DDBJ databases">
        <title>Coriobacteriaceae sp. complete genome.</title>
        <authorList>
            <person name="Looft T."/>
            <person name="Bayles D.O."/>
            <person name="Stanton T.B."/>
        </authorList>
    </citation>
    <scope>NUCLEOTIDE SEQUENCE [LARGE SCALE GENOMIC DNA]</scope>
    <source>
        <strain evidence="7">68-1-3</strain>
    </source>
</reference>
<evidence type="ECO:0000256" key="1">
    <source>
        <dbReference type="ARBA" id="ARBA00004141"/>
    </source>
</evidence>
<keyword evidence="3 5" id="KW-1133">Transmembrane helix</keyword>
<sequence>MELVGDAVDDRGGRFSVATKVWVLVLVIAATMFGLADAAQAFLSLASIAYAACEGRLRIACWLAASFAVVAAIYVSFAYFGMRPLFFSPLHISQSWHSFPAVAALSVLVTSPPGTVSAALARVGCPKKGILGALVMLRFVPTFASSWRLLRDSLRKRGLLAVRQVVGNPLGTYEYVMVPSIMALINSADQLSSSAVTRAAEAPTSRTSYYCTSMTFADWAFMAAWAVACAAAVVLGRAA</sequence>
<dbReference type="GO" id="GO:0005886">
    <property type="term" value="C:plasma membrane"/>
    <property type="evidence" value="ECO:0007669"/>
    <property type="project" value="UniProtKB-ARBA"/>
</dbReference>
<name>A0A0A8B4Q9_9ACTN</name>
<feature type="transmembrane region" description="Helical" evidence="5">
    <location>
        <begin position="216"/>
        <end position="236"/>
    </location>
</feature>
<dbReference type="KEGG" id="cbac:JI75_06745"/>
<dbReference type="CDD" id="cd16914">
    <property type="entry name" value="EcfT"/>
    <property type="match status" value="1"/>
</dbReference>
<comment type="subcellular location">
    <subcellularLocation>
        <location evidence="1">Membrane</location>
        <topology evidence="1">Multi-pass membrane protein</topology>
    </subcellularLocation>
</comment>
<dbReference type="Proteomes" id="UP000031121">
    <property type="component" value="Chromosome"/>
</dbReference>
<evidence type="ECO:0008006" key="8">
    <source>
        <dbReference type="Google" id="ProtNLM"/>
    </source>
</evidence>
<protein>
    <recommendedName>
        <fullName evidence="8">Cobalt transporter</fullName>
    </recommendedName>
</protein>
<keyword evidence="2 5" id="KW-0812">Transmembrane</keyword>
<accession>A0A0A8B4Q9</accession>
<evidence type="ECO:0000256" key="2">
    <source>
        <dbReference type="ARBA" id="ARBA00022692"/>
    </source>
</evidence>
<dbReference type="STRING" id="1531429.JI75_06745"/>
<dbReference type="EMBL" id="CP009302">
    <property type="protein sequence ID" value="AJC12400.1"/>
    <property type="molecule type" value="Genomic_DNA"/>
</dbReference>
<dbReference type="InterPro" id="IPR003339">
    <property type="entry name" value="ABC/ECF_trnsptr_transmembrane"/>
</dbReference>